<gene>
    <name evidence="3" type="ORF">H3H45_00080</name>
</gene>
<reference evidence="3 4" key="1">
    <citation type="submission" date="2020-08" db="EMBL/GenBank/DDBJ databases">
        <authorList>
            <person name="Kim C.M."/>
        </authorList>
    </citation>
    <scope>NUCLEOTIDE SEQUENCE [LARGE SCALE GENOMIC DNA]</scope>
    <source>
        <strain evidence="3 4">SR9</strain>
    </source>
</reference>
<keyword evidence="4" id="KW-1185">Reference proteome</keyword>
<evidence type="ECO:0000313" key="4">
    <source>
        <dbReference type="Proteomes" id="UP000581189"/>
    </source>
</evidence>
<dbReference type="InterPro" id="IPR004864">
    <property type="entry name" value="LEA_2"/>
</dbReference>
<dbReference type="Pfam" id="PF03168">
    <property type="entry name" value="LEA_2"/>
    <property type="match status" value="1"/>
</dbReference>
<feature type="signal peptide" evidence="1">
    <location>
        <begin position="1"/>
        <end position="27"/>
    </location>
</feature>
<comment type="caution">
    <text evidence="3">The sequence shown here is derived from an EMBL/GenBank/DDBJ whole genome shotgun (WGS) entry which is preliminary data.</text>
</comment>
<sequence>MSQRPARLFLLLCAVLGIALSGCSALAPRDTLHIELAGLEPLPGQGLEMRFSLLLRVKNPNDQPLDFNGVALRLEVNGHALASGVSDQSGQVPRFGETLIRVPVSISALAAIRQAWAAAGYQQGQGLPYTLHGKLAGGLFGSARFSDSGTLNWPQTAPPP</sequence>
<dbReference type="InterPro" id="IPR013990">
    <property type="entry name" value="WHy-dom"/>
</dbReference>
<dbReference type="GO" id="GO:0009269">
    <property type="term" value="P:response to desiccation"/>
    <property type="evidence" value="ECO:0007669"/>
    <property type="project" value="InterPro"/>
</dbReference>
<keyword evidence="1" id="KW-0732">Signal</keyword>
<accession>A0A7W4H1L4</accession>
<organism evidence="3 4">
    <name type="scientific">Aquipseudomonas guryensis</name>
    <dbReference type="NCBI Taxonomy" id="2759165"/>
    <lineage>
        <taxon>Bacteria</taxon>
        <taxon>Pseudomonadati</taxon>
        <taxon>Pseudomonadota</taxon>
        <taxon>Gammaproteobacteria</taxon>
        <taxon>Pseudomonadales</taxon>
        <taxon>Pseudomonadaceae</taxon>
        <taxon>Aquipseudomonas</taxon>
    </lineage>
</organism>
<dbReference type="RefSeq" id="WP_182831752.1">
    <property type="nucleotide sequence ID" value="NZ_JACJFN010000001.1"/>
</dbReference>
<name>A0A7W4H1L4_9GAMM</name>
<dbReference type="SMART" id="SM00769">
    <property type="entry name" value="WHy"/>
    <property type="match status" value="1"/>
</dbReference>
<dbReference type="AlphaFoldDB" id="A0A7W4H1L4"/>
<dbReference type="PROSITE" id="PS51257">
    <property type="entry name" value="PROKAR_LIPOPROTEIN"/>
    <property type="match status" value="1"/>
</dbReference>
<dbReference type="SUPFAM" id="SSF117070">
    <property type="entry name" value="LEA14-like"/>
    <property type="match status" value="1"/>
</dbReference>
<evidence type="ECO:0000313" key="3">
    <source>
        <dbReference type="EMBL" id="MBB1517613.1"/>
    </source>
</evidence>
<evidence type="ECO:0000259" key="2">
    <source>
        <dbReference type="SMART" id="SM00769"/>
    </source>
</evidence>
<dbReference type="EMBL" id="JACJFN010000001">
    <property type="protein sequence ID" value="MBB1517613.1"/>
    <property type="molecule type" value="Genomic_DNA"/>
</dbReference>
<protein>
    <submittedName>
        <fullName evidence="3">LEA type 2 family protein</fullName>
    </submittedName>
</protein>
<dbReference type="Proteomes" id="UP000581189">
    <property type="component" value="Unassembled WGS sequence"/>
</dbReference>
<evidence type="ECO:0000256" key="1">
    <source>
        <dbReference type="SAM" id="SignalP"/>
    </source>
</evidence>
<dbReference type="Gene3D" id="2.60.40.1820">
    <property type="match status" value="1"/>
</dbReference>
<feature type="chain" id="PRO_5031423371" evidence="1">
    <location>
        <begin position="28"/>
        <end position="160"/>
    </location>
</feature>
<feature type="domain" description="Water stress and hypersensitive response" evidence="2">
    <location>
        <begin position="34"/>
        <end position="154"/>
    </location>
</feature>
<proteinExistence type="predicted"/>